<dbReference type="Pfam" id="PF01812">
    <property type="entry name" value="5-FTHF_cyc-lig"/>
    <property type="match status" value="1"/>
</dbReference>
<evidence type="ECO:0000313" key="7">
    <source>
        <dbReference type="Proteomes" id="UP000298284"/>
    </source>
</evidence>
<dbReference type="RefSeq" id="WP_135530137.1">
    <property type="nucleotide sequence ID" value="NZ_SRKZ01000002.1"/>
</dbReference>
<dbReference type="NCBIfam" id="TIGR02727">
    <property type="entry name" value="MTHFS_bact"/>
    <property type="match status" value="1"/>
</dbReference>
<sequence>MLKADIRRKFMARRRSLSEAEVGQRSQAVQQQLFAQFTVAEWQWLHVFLPIPQRREPDTWGIIRHVWAEQLPVQLAVPVVQADGHTLRHYHLTPNTQLVDNRWGIPEPVGATEVLPAQLDAVLVPLLAFDETGHRVGYGKGFYDHFLGQCRPDTLRIGLSLEPPVTHIADTWPGDERLNACIMPEKVWRFEAY</sequence>
<dbReference type="OrthoDB" id="9801938at2"/>
<dbReference type="InterPro" id="IPR024185">
    <property type="entry name" value="FTHF_cligase-like_sf"/>
</dbReference>
<dbReference type="InterPro" id="IPR002698">
    <property type="entry name" value="FTHF_cligase"/>
</dbReference>
<dbReference type="AlphaFoldDB" id="A0A4Z0MRA6"/>
<evidence type="ECO:0000256" key="2">
    <source>
        <dbReference type="ARBA" id="ARBA00022741"/>
    </source>
</evidence>
<dbReference type="EMBL" id="SRKZ01000002">
    <property type="protein sequence ID" value="TGD81757.1"/>
    <property type="molecule type" value="Genomic_DNA"/>
</dbReference>
<keyword evidence="6" id="KW-0436">Ligase</keyword>
<keyword evidence="7" id="KW-1185">Reference proteome</keyword>
<dbReference type="GO" id="GO:0009396">
    <property type="term" value="P:folic acid-containing compound biosynthetic process"/>
    <property type="evidence" value="ECO:0007669"/>
    <property type="project" value="TreeGrafter"/>
</dbReference>
<dbReference type="SUPFAM" id="SSF100950">
    <property type="entry name" value="NagB/RpiA/CoA transferase-like"/>
    <property type="match status" value="1"/>
</dbReference>
<keyword evidence="5" id="KW-0460">Magnesium</keyword>
<keyword evidence="5" id="KW-0479">Metal-binding</keyword>
<accession>A0A4Z0MRA6</accession>
<dbReference type="GO" id="GO:0035999">
    <property type="term" value="P:tetrahydrofolate interconversion"/>
    <property type="evidence" value="ECO:0007669"/>
    <property type="project" value="TreeGrafter"/>
</dbReference>
<evidence type="ECO:0000313" key="6">
    <source>
        <dbReference type="EMBL" id="TGD81757.1"/>
    </source>
</evidence>
<protein>
    <recommendedName>
        <fullName evidence="5">5-formyltetrahydrofolate cyclo-ligase</fullName>
        <ecNumber evidence="5">6.3.3.2</ecNumber>
    </recommendedName>
</protein>
<name>A0A4Z0MRA6_9BACT</name>
<proteinExistence type="inferred from homology"/>
<organism evidence="6 7">
    <name type="scientific">Hymenobacter wooponensis</name>
    <dbReference type="NCBI Taxonomy" id="1525360"/>
    <lineage>
        <taxon>Bacteria</taxon>
        <taxon>Pseudomonadati</taxon>
        <taxon>Bacteroidota</taxon>
        <taxon>Cytophagia</taxon>
        <taxon>Cytophagales</taxon>
        <taxon>Hymenobacteraceae</taxon>
        <taxon>Hymenobacter</taxon>
    </lineage>
</organism>
<dbReference type="PANTHER" id="PTHR23407">
    <property type="entry name" value="ATPASE INHIBITOR/5-FORMYLTETRAHYDROFOLATE CYCLO-LIGASE"/>
    <property type="match status" value="1"/>
</dbReference>
<reference evidence="6 7" key="1">
    <citation type="submission" date="2019-04" db="EMBL/GenBank/DDBJ databases">
        <authorList>
            <person name="Feng G."/>
            <person name="Zhang J."/>
            <person name="Zhu H."/>
        </authorList>
    </citation>
    <scope>NUCLEOTIDE SEQUENCE [LARGE SCALE GENOMIC DNA]</scope>
    <source>
        <strain evidence="6 7">JCM 19491</strain>
    </source>
</reference>
<comment type="caution">
    <text evidence="6">The sequence shown here is derived from an EMBL/GenBank/DDBJ whole genome shotgun (WGS) entry which is preliminary data.</text>
</comment>
<dbReference type="EC" id="6.3.3.2" evidence="5"/>
<dbReference type="Gene3D" id="3.40.50.10420">
    <property type="entry name" value="NagB/RpiA/CoA transferase-like"/>
    <property type="match status" value="1"/>
</dbReference>
<dbReference type="PANTHER" id="PTHR23407:SF1">
    <property type="entry name" value="5-FORMYLTETRAHYDROFOLATE CYCLO-LIGASE"/>
    <property type="match status" value="1"/>
</dbReference>
<dbReference type="GO" id="GO:0046872">
    <property type="term" value="F:metal ion binding"/>
    <property type="evidence" value="ECO:0007669"/>
    <property type="project" value="UniProtKB-KW"/>
</dbReference>
<feature type="binding site" evidence="4">
    <location>
        <position position="56"/>
    </location>
    <ligand>
        <name>substrate</name>
    </ligand>
</feature>
<feature type="binding site" evidence="4">
    <location>
        <begin position="135"/>
        <end position="143"/>
    </location>
    <ligand>
        <name>ATP</name>
        <dbReference type="ChEBI" id="CHEBI:30616"/>
    </ligand>
</feature>
<feature type="binding site" evidence="4">
    <location>
        <position position="49"/>
    </location>
    <ligand>
        <name>substrate</name>
    </ligand>
</feature>
<gene>
    <name evidence="6" type="ORF">EU557_09490</name>
</gene>
<comment type="similarity">
    <text evidence="1 5">Belongs to the 5-formyltetrahydrofolate cyclo-ligase family.</text>
</comment>
<evidence type="ECO:0000256" key="4">
    <source>
        <dbReference type="PIRSR" id="PIRSR006806-1"/>
    </source>
</evidence>
<dbReference type="GO" id="GO:0005524">
    <property type="term" value="F:ATP binding"/>
    <property type="evidence" value="ECO:0007669"/>
    <property type="project" value="UniProtKB-KW"/>
</dbReference>
<dbReference type="GO" id="GO:0030272">
    <property type="term" value="F:5-formyltetrahydrofolate cyclo-ligase activity"/>
    <property type="evidence" value="ECO:0007669"/>
    <property type="project" value="UniProtKB-EC"/>
</dbReference>
<comment type="catalytic activity">
    <reaction evidence="5">
        <text>(6S)-5-formyl-5,6,7,8-tetrahydrofolate + ATP = (6R)-5,10-methenyltetrahydrofolate + ADP + phosphate</text>
        <dbReference type="Rhea" id="RHEA:10488"/>
        <dbReference type="ChEBI" id="CHEBI:30616"/>
        <dbReference type="ChEBI" id="CHEBI:43474"/>
        <dbReference type="ChEBI" id="CHEBI:57455"/>
        <dbReference type="ChEBI" id="CHEBI:57457"/>
        <dbReference type="ChEBI" id="CHEBI:456216"/>
        <dbReference type="EC" id="6.3.3.2"/>
    </reaction>
</comment>
<evidence type="ECO:0000256" key="5">
    <source>
        <dbReference type="RuleBase" id="RU361279"/>
    </source>
</evidence>
<evidence type="ECO:0000256" key="1">
    <source>
        <dbReference type="ARBA" id="ARBA00010638"/>
    </source>
</evidence>
<dbReference type="InterPro" id="IPR037171">
    <property type="entry name" value="NagB/RpiA_transferase-like"/>
</dbReference>
<keyword evidence="2 4" id="KW-0547">Nucleotide-binding</keyword>
<feature type="binding site" evidence="4">
    <location>
        <begin position="3"/>
        <end position="7"/>
    </location>
    <ligand>
        <name>ATP</name>
        <dbReference type="ChEBI" id="CHEBI:30616"/>
    </ligand>
</feature>
<dbReference type="PIRSF" id="PIRSF006806">
    <property type="entry name" value="FTHF_cligase"/>
    <property type="match status" value="1"/>
</dbReference>
<evidence type="ECO:0000256" key="3">
    <source>
        <dbReference type="ARBA" id="ARBA00022840"/>
    </source>
</evidence>
<comment type="cofactor">
    <cofactor evidence="5">
        <name>Mg(2+)</name>
        <dbReference type="ChEBI" id="CHEBI:18420"/>
    </cofactor>
</comment>
<keyword evidence="3 4" id="KW-0067">ATP-binding</keyword>
<dbReference type="Proteomes" id="UP000298284">
    <property type="component" value="Unassembled WGS sequence"/>
</dbReference>